<keyword evidence="14" id="KW-1185">Reference proteome</keyword>
<dbReference type="KEGG" id="pda:103723357"/>
<keyword evidence="15" id="KW-0418">Kinase</keyword>
<keyword evidence="9 11" id="KW-0472">Membrane</keyword>
<evidence type="ECO:0000256" key="12">
    <source>
        <dbReference type="SAM" id="SignalP"/>
    </source>
</evidence>
<dbReference type="OrthoDB" id="652551at2759"/>
<dbReference type="GeneID" id="103723357"/>
<dbReference type="InterPro" id="IPR050994">
    <property type="entry name" value="At_inactive_RLKs"/>
</dbReference>
<dbReference type="GO" id="GO:0005886">
    <property type="term" value="C:plasma membrane"/>
    <property type="evidence" value="ECO:0007669"/>
    <property type="project" value="UniProtKB-SubCell"/>
</dbReference>
<evidence type="ECO:0000256" key="2">
    <source>
        <dbReference type="ARBA" id="ARBA00022614"/>
    </source>
</evidence>
<dbReference type="SUPFAM" id="SSF52058">
    <property type="entry name" value="L domain-like"/>
    <property type="match status" value="1"/>
</dbReference>
<feature type="transmembrane region" description="Helical" evidence="11">
    <location>
        <begin position="252"/>
        <end position="274"/>
    </location>
</feature>
<accession>A0A8B7D3S5</accession>
<dbReference type="GO" id="GO:0005524">
    <property type="term" value="F:ATP binding"/>
    <property type="evidence" value="ECO:0007669"/>
    <property type="project" value="UniProtKB-UniRule"/>
</dbReference>
<evidence type="ECO:0000256" key="6">
    <source>
        <dbReference type="ARBA" id="ARBA00022741"/>
    </source>
</evidence>
<dbReference type="Gene3D" id="1.10.510.10">
    <property type="entry name" value="Transferase(Phosphotransferase) domain 1"/>
    <property type="match status" value="1"/>
</dbReference>
<proteinExistence type="predicted"/>
<dbReference type="PROSITE" id="PS00107">
    <property type="entry name" value="PROTEIN_KINASE_ATP"/>
    <property type="match status" value="1"/>
</dbReference>
<feature type="chain" id="PRO_5034340713" evidence="12">
    <location>
        <begin position="23"/>
        <end position="659"/>
    </location>
</feature>
<evidence type="ECO:0000256" key="9">
    <source>
        <dbReference type="ARBA" id="ARBA00023136"/>
    </source>
</evidence>
<dbReference type="Gene3D" id="3.30.200.20">
    <property type="entry name" value="Phosphorylase Kinase, domain 1"/>
    <property type="match status" value="1"/>
</dbReference>
<dbReference type="InterPro" id="IPR011009">
    <property type="entry name" value="Kinase-like_dom_sf"/>
</dbReference>
<dbReference type="RefSeq" id="XP_008812474.3">
    <property type="nucleotide sequence ID" value="XM_008814252.3"/>
</dbReference>
<protein>
    <submittedName>
        <fullName evidence="15">Probable inactive receptor kinase At1g48480</fullName>
    </submittedName>
</protein>
<dbReference type="FunFam" id="1.10.510.10:FF:000095">
    <property type="entry name" value="protein STRUBBELIG-RECEPTOR FAMILY 8"/>
    <property type="match status" value="1"/>
</dbReference>
<dbReference type="InterPro" id="IPR017441">
    <property type="entry name" value="Protein_kinase_ATP_BS"/>
</dbReference>
<evidence type="ECO:0000313" key="15">
    <source>
        <dbReference type="RefSeq" id="XP_008812474.3"/>
    </source>
</evidence>
<dbReference type="GO" id="GO:0004672">
    <property type="term" value="F:protein kinase activity"/>
    <property type="evidence" value="ECO:0007669"/>
    <property type="project" value="InterPro"/>
</dbReference>
<dbReference type="InterPro" id="IPR032675">
    <property type="entry name" value="LRR_dom_sf"/>
</dbReference>
<organism evidence="14 15">
    <name type="scientific">Phoenix dactylifera</name>
    <name type="common">Date palm</name>
    <dbReference type="NCBI Taxonomy" id="42345"/>
    <lineage>
        <taxon>Eukaryota</taxon>
        <taxon>Viridiplantae</taxon>
        <taxon>Streptophyta</taxon>
        <taxon>Embryophyta</taxon>
        <taxon>Tracheophyta</taxon>
        <taxon>Spermatophyta</taxon>
        <taxon>Magnoliopsida</taxon>
        <taxon>Liliopsida</taxon>
        <taxon>Arecaceae</taxon>
        <taxon>Coryphoideae</taxon>
        <taxon>Phoeniceae</taxon>
        <taxon>Phoenix</taxon>
    </lineage>
</organism>
<dbReference type="FunFam" id="3.80.10.10:FF:000234">
    <property type="entry name" value="Probable inactive receptor kinase RLK902"/>
    <property type="match status" value="1"/>
</dbReference>
<reference evidence="15" key="2">
    <citation type="submission" date="2025-08" db="UniProtKB">
        <authorList>
            <consortium name="RefSeq"/>
        </authorList>
    </citation>
    <scope>IDENTIFICATION</scope>
    <source>
        <tissue evidence="15">Young leaves</tissue>
    </source>
</reference>
<evidence type="ECO:0000256" key="10">
    <source>
        <dbReference type="PROSITE-ProRule" id="PRU10141"/>
    </source>
</evidence>
<evidence type="ECO:0000256" key="11">
    <source>
        <dbReference type="SAM" id="Phobius"/>
    </source>
</evidence>
<dbReference type="Pfam" id="PF00069">
    <property type="entry name" value="Pkinase"/>
    <property type="match status" value="1"/>
</dbReference>
<dbReference type="Gene3D" id="3.80.10.10">
    <property type="entry name" value="Ribonuclease Inhibitor"/>
    <property type="match status" value="2"/>
</dbReference>
<dbReference type="SUPFAM" id="SSF56112">
    <property type="entry name" value="Protein kinase-like (PK-like)"/>
    <property type="match status" value="1"/>
</dbReference>
<keyword evidence="5" id="KW-0677">Repeat</keyword>
<evidence type="ECO:0000256" key="4">
    <source>
        <dbReference type="ARBA" id="ARBA00022729"/>
    </source>
</evidence>
<dbReference type="Pfam" id="PF08263">
    <property type="entry name" value="LRRNT_2"/>
    <property type="match status" value="1"/>
</dbReference>
<keyword evidence="8 11" id="KW-1133">Transmembrane helix</keyword>
<dbReference type="InterPro" id="IPR013210">
    <property type="entry name" value="LRR_N_plant-typ"/>
</dbReference>
<evidence type="ECO:0000256" key="8">
    <source>
        <dbReference type="ARBA" id="ARBA00022989"/>
    </source>
</evidence>
<keyword evidence="15" id="KW-0808">Transferase</keyword>
<dbReference type="PROSITE" id="PS50011">
    <property type="entry name" value="PROTEIN_KINASE_DOM"/>
    <property type="match status" value="1"/>
</dbReference>
<dbReference type="PANTHER" id="PTHR48010:SF76">
    <property type="entry name" value="INACTIVE RECEPTOR KINASE RLK902-RELATED"/>
    <property type="match status" value="1"/>
</dbReference>
<dbReference type="Proteomes" id="UP000228380">
    <property type="component" value="Chromosome 8"/>
</dbReference>
<comment type="subcellular location">
    <subcellularLocation>
        <location evidence="1">Cell membrane</location>
        <topology evidence="1">Single-pass membrane protein</topology>
    </subcellularLocation>
</comment>
<evidence type="ECO:0000259" key="13">
    <source>
        <dbReference type="PROSITE" id="PS50011"/>
    </source>
</evidence>
<feature type="binding site" evidence="10">
    <location>
        <position position="373"/>
    </location>
    <ligand>
        <name>ATP</name>
        <dbReference type="ChEBI" id="CHEBI:30616"/>
    </ligand>
</feature>
<sequence length="659" mass="70404">MDSPGFLLVFFLLPMFLCFHGGAPDLEADRAALLAFQAAVGRGALPWNGSATPCSWVGVICHGGRVTGIRLPATGLVGEIPAGTVGNLTALQLVSLRLNALSGPLPPDLADCKELRMVYLQGNRFSGAIPAGLFSLDKLVRVNLATNNFTGGISSGFNNLTRLEMLYLERNRLSGEIPDLDLPMLVQFNVSFNPLNGSIPVGLRRISSDAFLGTGLCGGPLGTCPGENSSTSPAPVLNASGGSEKNKLSGGAIAGIVIGAVVGLMIVAALFIILCRRGGGSRMAAAGRKSPESVMALRGNGAVENGNAAPAAAAAAAAARGSGYGKSLVFLRPGTDVYDLEDLLRASAEVLGKGTTGTTYKAMLEMGMAVAVKRLKDVNLPEGEFWEKVEAIVAMDHRNLVPLQAFYCSKDERLLVYDYIPMGSLSSILHGNRGALQTPLDWETRSGIALDAARGIEYIHSMGPGVSHGNIKSSNILLDKSFEAHVSDHGLANLVSPSTTPCHAAGYCAPEVTDARRVSQKAEVYSFGVLLLELLTGRSPTQAFHDEEGTNLPKWVRSVVREDWISEVFDLELLRYQNLKEEMVQLLQLAIDCAARYPDKRPSMSEVVIRIEEIRRSSLASTKRSHHQDHHAIDDMLMTNHLNPLIPLRSSDFTALILD</sequence>
<evidence type="ECO:0000256" key="3">
    <source>
        <dbReference type="ARBA" id="ARBA00022692"/>
    </source>
</evidence>
<keyword evidence="15" id="KW-0675">Receptor</keyword>
<keyword evidence="6 10" id="KW-0547">Nucleotide-binding</keyword>
<evidence type="ECO:0000256" key="7">
    <source>
        <dbReference type="ARBA" id="ARBA00022840"/>
    </source>
</evidence>
<feature type="signal peptide" evidence="12">
    <location>
        <begin position="1"/>
        <end position="22"/>
    </location>
</feature>
<reference evidence="14" key="1">
    <citation type="journal article" date="2019" name="Nat. Commun.">
        <title>Genome-wide association mapping of date palm fruit traits.</title>
        <authorList>
            <person name="Hazzouri K.M."/>
            <person name="Gros-Balthazard M."/>
            <person name="Flowers J.M."/>
            <person name="Copetti D."/>
            <person name="Lemansour A."/>
            <person name="Lebrun M."/>
            <person name="Masmoudi K."/>
            <person name="Ferrand S."/>
            <person name="Dhar M.I."/>
            <person name="Fresquez Z.A."/>
            <person name="Rosas U."/>
            <person name="Zhang J."/>
            <person name="Talag J."/>
            <person name="Lee S."/>
            <person name="Kudrna D."/>
            <person name="Powell R.F."/>
            <person name="Leitch I.J."/>
            <person name="Krueger R.R."/>
            <person name="Wing R.A."/>
            <person name="Amiri K.M.A."/>
            <person name="Purugganan M.D."/>
        </authorList>
    </citation>
    <scope>NUCLEOTIDE SEQUENCE [LARGE SCALE GENOMIC DNA]</scope>
    <source>
        <strain evidence="14">cv. Khalas</strain>
    </source>
</reference>
<gene>
    <name evidence="15" type="primary">LOC103723357</name>
</gene>
<keyword evidence="7 10" id="KW-0067">ATP-binding</keyword>
<evidence type="ECO:0000256" key="5">
    <source>
        <dbReference type="ARBA" id="ARBA00022737"/>
    </source>
</evidence>
<evidence type="ECO:0000313" key="14">
    <source>
        <dbReference type="Proteomes" id="UP000228380"/>
    </source>
</evidence>
<feature type="domain" description="Protein kinase" evidence="13">
    <location>
        <begin position="345"/>
        <end position="614"/>
    </location>
</feature>
<dbReference type="PANTHER" id="PTHR48010">
    <property type="entry name" value="OS05G0588300 PROTEIN"/>
    <property type="match status" value="1"/>
</dbReference>
<name>A0A8B7D3S5_PHODC</name>
<dbReference type="InterPro" id="IPR000719">
    <property type="entry name" value="Prot_kinase_dom"/>
</dbReference>
<keyword evidence="3 11" id="KW-0812">Transmembrane</keyword>
<keyword evidence="4 12" id="KW-0732">Signal</keyword>
<dbReference type="AlphaFoldDB" id="A0A8B7D3S5"/>
<keyword evidence="2" id="KW-0433">Leucine-rich repeat</keyword>
<evidence type="ECO:0000256" key="1">
    <source>
        <dbReference type="ARBA" id="ARBA00004162"/>
    </source>
</evidence>